<accession>A0A8K0IJG3</accession>
<comment type="caution">
    <text evidence="2">The sequence shown here is derived from an EMBL/GenBank/DDBJ whole genome shotgun (WGS) entry which is preliminary data.</text>
</comment>
<reference evidence="2" key="1">
    <citation type="journal article" date="2017" name="Gigascience">
        <title>The genome draft of coconut (Cocos nucifera).</title>
        <authorList>
            <person name="Xiao Y."/>
            <person name="Xu P."/>
            <person name="Fan H."/>
            <person name="Baudouin L."/>
            <person name="Xia W."/>
            <person name="Bocs S."/>
            <person name="Xu J."/>
            <person name="Li Q."/>
            <person name="Guo A."/>
            <person name="Zhou L."/>
            <person name="Li J."/>
            <person name="Wu Y."/>
            <person name="Ma Z."/>
            <person name="Armero A."/>
            <person name="Issali A.E."/>
            <person name="Liu N."/>
            <person name="Peng M."/>
            <person name="Yang Y."/>
        </authorList>
    </citation>
    <scope>NUCLEOTIDE SEQUENCE</scope>
    <source>
        <tissue evidence="2">Spear leaf of Hainan Tall coconut</tissue>
    </source>
</reference>
<feature type="region of interest" description="Disordered" evidence="1">
    <location>
        <begin position="81"/>
        <end position="105"/>
    </location>
</feature>
<sequence>MEKKKKRAVGKKVRRKAKSSKGGDLGQEQGSLDNREVIQALMEESVLPHIVERMRQKDDIERFDESLAVFLELGHYHFAHSEAASQNQAEASRALEEARAEAEKA</sequence>
<feature type="compositionally biased region" description="Basic and acidic residues" evidence="1">
    <location>
        <begin position="93"/>
        <end position="105"/>
    </location>
</feature>
<keyword evidence="3" id="KW-1185">Reference proteome</keyword>
<feature type="compositionally biased region" description="Low complexity" evidence="1">
    <location>
        <begin position="81"/>
        <end position="92"/>
    </location>
</feature>
<evidence type="ECO:0000313" key="2">
    <source>
        <dbReference type="EMBL" id="KAG1360576.1"/>
    </source>
</evidence>
<dbReference type="Proteomes" id="UP000797356">
    <property type="component" value="Chromosome 9"/>
</dbReference>
<feature type="region of interest" description="Disordered" evidence="1">
    <location>
        <begin position="1"/>
        <end position="32"/>
    </location>
</feature>
<protein>
    <submittedName>
        <fullName evidence="2">Uncharacterized protein</fullName>
    </submittedName>
</protein>
<dbReference type="AlphaFoldDB" id="A0A8K0IJG3"/>
<proteinExistence type="predicted"/>
<reference evidence="2" key="2">
    <citation type="submission" date="2019-07" db="EMBL/GenBank/DDBJ databases">
        <authorList>
            <person name="Yang Y."/>
            <person name="Bocs S."/>
            <person name="Baudouin L."/>
        </authorList>
    </citation>
    <scope>NUCLEOTIDE SEQUENCE</scope>
    <source>
        <tissue evidence="2">Spear leaf of Hainan Tall coconut</tissue>
    </source>
</reference>
<evidence type="ECO:0000256" key="1">
    <source>
        <dbReference type="SAM" id="MobiDB-lite"/>
    </source>
</evidence>
<dbReference type="EMBL" id="CM017880">
    <property type="protein sequence ID" value="KAG1360576.1"/>
    <property type="molecule type" value="Genomic_DNA"/>
</dbReference>
<evidence type="ECO:0000313" key="3">
    <source>
        <dbReference type="Proteomes" id="UP000797356"/>
    </source>
</evidence>
<organism evidence="2 3">
    <name type="scientific">Cocos nucifera</name>
    <name type="common">Coconut palm</name>
    <dbReference type="NCBI Taxonomy" id="13894"/>
    <lineage>
        <taxon>Eukaryota</taxon>
        <taxon>Viridiplantae</taxon>
        <taxon>Streptophyta</taxon>
        <taxon>Embryophyta</taxon>
        <taxon>Tracheophyta</taxon>
        <taxon>Spermatophyta</taxon>
        <taxon>Magnoliopsida</taxon>
        <taxon>Liliopsida</taxon>
        <taxon>Arecaceae</taxon>
        <taxon>Arecoideae</taxon>
        <taxon>Cocoseae</taxon>
        <taxon>Attaleinae</taxon>
        <taxon>Cocos</taxon>
    </lineage>
</organism>
<feature type="compositionally biased region" description="Basic residues" evidence="1">
    <location>
        <begin position="1"/>
        <end position="19"/>
    </location>
</feature>
<name>A0A8K0IJG3_COCNU</name>
<gene>
    <name evidence="2" type="ORF">COCNU_09G000390</name>
</gene>